<keyword evidence="3 5" id="KW-1133">Transmembrane helix</keyword>
<dbReference type="PANTHER" id="PTHR13259:SF1">
    <property type="entry name" value="BLADDER CANCER-ASSOCIATED PROTEIN"/>
    <property type="match status" value="1"/>
</dbReference>
<keyword evidence="2 5" id="KW-0812">Transmembrane</keyword>
<comment type="subcellular location">
    <subcellularLocation>
        <location evidence="1">Membrane</location>
    </subcellularLocation>
</comment>
<feature type="transmembrane region" description="Helical" evidence="5">
    <location>
        <begin position="36"/>
        <end position="53"/>
    </location>
</feature>
<dbReference type="SMART" id="SM01396">
    <property type="entry name" value="BC10"/>
    <property type="match status" value="1"/>
</dbReference>
<dbReference type="InterPro" id="IPR009598">
    <property type="entry name" value="BCALP"/>
</dbReference>
<evidence type="ECO:0000313" key="6">
    <source>
        <dbReference type="EMBL" id="TKX19459.1"/>
    </source>
</evidence>
<evidence type="ECO:0000256" key="2">
    <source>
        <dbReference type="ARBA" id="ARBA00022692"/>
    </source>
</evidence>
<dbReference type="PANTHER" id="PTHR13259">
    <property type="entry name" value="BLADDER CANCER 10 KD PROTEIN HOMOLOG"/>
    <property type="match status" value="1"/>
</dbReference>
<dbReference type="Proteomes" id="UP000308133">
    <property type="component" value="Unassembled WGS sequence"/>
</dbReference>
<accession>A0A4U7ANL2</accession>
<reference evidence="6 7" key="1">
    <citation type="submission" date="2018-02" db="EMBL/GenBank/DDBJ databases">
        <title>Draft genome sequences of Elsinoe sp., causing black scab on jojoba.</title>
        <authorList>
            <person name="Stodart B."/>
            <person name="Jeffress S."/>
            <person name="Ash G."/>
            <person name="Arun Chinnappa K."/>
        </authorList>
    </citation>
    <scope>NUCLEOTIDE SEQUENCE [LARGE SCALE GENOMIC DNA]</scope>
    <source>
        <strain evidence="6 7">Hillstone_2</strain>
    </source>
</reference>
<evidence type="ECO:0000256" key="4">
    <source>
        <dbReference type="ARBA" id="ARBA00023136"/>
    </source>
</evidence>
<dbReference type="AlphaFoldDB" id="A0A4U7ANL2"/>
<dbReference type="GO" id="GO:0016020">
    <property type="term" value="C:membrane"/>
    <property type="evidence" value="ECO:0007669"/>
    <property type="project" value="UniProtKB-SubCell"/>
</dbReference>
<dbReference type="Pfam" id="PF06726">
    <property type="entry name" value="BC10"/>
    <property type="match status" value="1"/>
</dbReference>
<organism evidence="6 7">
    <name type="scientific">Elsinoe australis</name>
    <dbReference type="NCBI Taxonomy" id="40998"/>
    <lineage>
        <taxon>Eukaryota</taxon>
        <taxon>Fungi</taxon>
        <taxon>Dikarya</taxon>
        <taxon>Ascomycota</taxon>
        <taxon>Pezizomycotina</taxon>
        <taxon>Dothideomycetes</taxon>
        <taxon>Dothideomycetidae</taxon>
        <taxon>Myriangiales</taxon>
        <taxon>Elsinoaceae</taxon>
        <taxon>Elsinoe</taxon>
    </lineage>
</organism>
<proteinExistence type="predicted"/>
<feature type="transmembrane region" description="Helical" evidence="5">
    <location>
        <begin position="6"/>
        <end position="24"/>
    </location>
</feature>
<sequence>MFCLRIWVPLLFFLINVSPIYFILFVSATFYMQRPCLYCSILLTILVISLYDWRSNWFEPRNNIWDMYGDPEKEGRKSSFAEEVMNSTAGAAAHAVMEGVGRKLLGEDRVVLSGAQWLRELVGRREWRIPCVEVAIRL</sequence>
<comment type="caution">
    <text evidence="6">The sequence shown here is derived from an EMBL/GenBank/DDBJ whole genome shotgun (WGS) entry which is preliminary data.</text>
</comment>
<keyword evidence="4 5" id="KW-0472">Membrane</keyword>
<protein>
    <submittedName>
        <fullName evidence="6">Uncharacterized protein</fullName>
    </submittedName>
</protein>
<gene>
    <name evidence="6" type="ORF">C1H76_8308</name>
</gene>
<dbReference type="EMBL" id="PTQR01000114">
    <property type="protein sequence ID" value="TKX19459.1"/>
    <property type="molecule type" value="Genomic_DNA"/>
</dbReference>
<evidence type="ECO:0000256" key="1">
    <source>
        <dbReference type="ARBA" id="ARBA00004370"/>
    </source>
</evidence>
<evidence type="ECO:0000256" key="5">
    <source>
        <dbReference type="SAM" id="Phobius"/>
    </source>
</evidence>
<evidence type="ECO:0000313" key="7">
    <source>
        <dbReference type="Proteomes" id="UP000308133"/>
    </source>
</evidence>
<name>A0A4U7ANL2_9PEZI</name>
<evidence type="ECO:0000256" key="3">
    <source>
        <dbReference type="ARBA" id="ARBA00022989"/>
    </source>
</evidence>